<keyword evidence="3" id="KW-1185">Reference proteome</keyword>
<accession>A0A9W7T154</accession>
<comment type="caution">
    <text evidence="2">The sequence shown here is derived from an EMBL/GenBank/DDBJ whole genome shotgun (WGS) entry which is preliminary data.</text>
</comment>
<protein>
    <submittedName>
        <fullName evidence="2">Uncharacterized protein</fullName>
    </submittedName>
</protein>
<name>A0A9W7T154_9PEZI</name>
<dbReference type="EMBL" id="RIBY02000113">
    <property type="protein sequence ID" value="KAH9845308.1"/>
    <property type="molecule type" value="Genomic_DNA"/>
</dbReference>
<sequence>MGGWNASSETWGSSDSFSTERTYYVEDYGFAGGEGQSSTCQPPRTGAVNARGLLVKSPDSCGPVALPASHSLGQPTGVVEDESYQAHVEHPVRVPDVTTTDYYGVQEQESSKTSRTAAESQRTAVAQDQASMDRLVVENQSLRLMLATALKTGASTKTTDVRGGGPTTVTDDATSTLDSMRRHLQALANLVEAERDIRIHLMSIYDQELNRARGNLAAAGFCIEDTRYVLEGFAAKMSQFGRGAAFERTAPGSGDTMVLINEEKAKRNALSSLIDERLKGLAERVGRPSAGSDALHQSFARDVDKLNGVVKMQRQGCARRFVDLSQDMDLLAASAGSREAHLQSWG</sequence>
<organism evidence="2 3">
    <name type="scientific">Teratosphaeria destructans</name>
    <dbReference type="NCBI Taxonomy" id="418781"/>
    <lineage>
        <taxon>Eukaryota</taxon>
        <taxon>Fungi</taxon>
        <taxon>Dikarya</taxon>
        <taxon>Ascomycota</taxon>
        <taxon>Pezizomycotina</taxon>
        <taxon>Dothideomycetes</taxon>
        <taxon>Dothideomycetidae</taxon>
        <taxon>Mycosphaerellales</taxon>
        <taxon>Teratosphaeriaceae</taxon>
        <taxon>Teratosphaeria</taxon>
    </lineage>
</organism>
<dbReference type="OrthoDB" id="10371899at2759"/>
<dbReference type="Proteomes" id="UP001138500">
    <property type="component" value="Unassembled WGS sequence"/>
</dbReference>
<dbReference type="AlphaFoldDB" id="A0A9W7T154"/>
<feature type="region of interest" description="Disordered" evidence="1">
    <location>
        <begin position="105"/>
        <end position="125"/>
    </location>
</feature>
<evidence type="ECO:0000256" key="1">
    <source>
        <dbReference type="SAM" id="MobiDB-lite"/>
    </source>
</evidence>
<reference evidence="2 3" key="2">
    <citation type="journal article" date="2021" name="Curr. Genet.">
        <title>Genetic response to nitrogen starvation in the aggressive Eucalyptus foliar pathogen Teratosphaeria destructans.</title>
        <authorList>
            <person name="Havenga M."/>
            <person name="Wingfield B.D."/>
            <person name="Wingfield M.J."/>
            <person name="Dreyer L.L."/>
            <person name="Roets F."/>
            <person name="Aylward J."/>
        </authorList>
    </citation>
    <scope>NUCLEOTIDE SEQUENCE [LARGE SCALE GENOMIC DNA]</scope>
    <source>
        <strain evidence="2">CMW44962</strain>
    </source>
</reference>
<gene>
    <name evidence="2" type="ORF">Tdes44962_MAKER01318</name>
</gene>
<proteinExistence type="predicted"/>
<evidence type="ECO:0000313" key="3">
    <source>
        <dbReference type="Proteomes" id="UP001138500"/>
    </source>
</evidence>
<reference evidence="2 3" key="1">
    <citation type="journal article" date="2018" name="IMA Fungus">
        <title>IMA Genome-F 10: Nine draft genome sequences of Claviceps purpurea s.lat., including C. arundinis, C. humidiphila, and C. cf. spartinae, pseudomolecules for the pitch canker pathogen Fusarium circinatum, draft genome of Davidsoniella eucalypti, Grosmannia galeiformis, Quambalaria eucalypti, and Teratosphaeria destructans.</title>
        <authorList>
            <person name="Wingfield B.D."/>
            <person name="Liu M."/>
            <person name="Nguyen H.D."/>
            <person name="Lane F.A."/>
            <person name="Morgan S.W."/>
            <person name="De Vos L."/>
            <person name="Wilken P.M."/>
            <person name="Duong T.A."/>
            <person name="Aylward J."/>
            <person name="Coetzee M.P."/>
            <person name="Dadej K."/>
            <person name="De Beer Z.W."/>
            <person name="Findlay W."/>
            <person name="Havenga M."/>
            <person name="Kolarik M."/>
            <person name="Menzies J.G."/>
            <person name="Naidoo K."/>
            <person name="Pochopski O."/>
            <person name="Shoukouhi P."/>
            <person name="Santana Q.C."/>
            <person name="Seifert K.A."/>
            <person name="Soal N."/>
            <person name="Steenkamp E.T."/>
            <person name="Tatham C.T."/>
            <person name="van der Nest M.A."/>
            <person name="Wingfield M.J."/>
        </authorList>
    </citation>
    <scope>NUCLEOTIDE SEQUENCE [LARGE SCALE GENOMIC DNA]</scope>
    <source>
        <strain evidence="2">CMW44962</strain>
    </source>
</reference>
<evidence type="ECO:0000313" key="2">
    <source>
        <dbReference type="EMBL" id="KAH9845308.1"/>
    </source>
</evidence>